<dbReference type="STRING" id="660517.SAMN04487946_101474"/>
<proteinExistence type="predicted"/>
<dbReference type="AlphaFoldDB" id="A0A1H3DCG2"/>
<feature type="region of interest" description="Disordered" evidence="1">
    <location>
        <begin position="43"/>
        <end position="64"/>
    </location>
</feature>
<reference evidence="3" key="1">
    <citation type="submission" date="2016-10" db="EMBL/GenBank/DDBJ databases">
        <authorList>
            <person name="Varghese N."/>
            <person name="Submissions S."/>
        </authorList>
    </citation>
    <scope>NUCLEOTIDE SEQUENCE [LARGE SCALE GENOMIC DNA]</scope>
    <source>
        <strain evidence="3">CGMCC 1.10118</strain>
    </source>
</reference>
<protein>
    <submittedName>
        <fullName evidence="2">Uncharacterized protein</fullName>
    </submittedName>
</protein>
<sequence length="64" mass="7216">MCYLPTGTEQWYIRDPSENPIEINDPEVDDIDESLVRIIVEREDVEPGGGGDNYGECECHSAED</sequence>
<accession>A0A1H3DCG2</accession>
<evidence type="ECO:0000313" key="3">
    <source>
        <dbReference type="Proteomes" id="UP000199170"/>
    </source>
</evidence>
<gene>
    <name evidence="2" type="ORF">SAMN04487946_101474</name>
</gene>
<name>A0A1H3DCG2_9EURY</name>
<organism evidence="2 3">
    <name type="scientific">Halobellus clavatus</name>
    <dbReference type="NCBI Taxonomy" id="660517"/>
    <lineage>
        <taxon>Archaea</taxon>
        <taxon>Methanobacteriati</taxon>
        <taxon>Methanobacteriota</taxon>
        <taxon>Stenosarchaea group</taxon>
        <taxon>Halobacteria</taxon>
        <taxon>Halobacteriales</taxon>
        <taxon>Haloferacaceae</taxon>
        <taxon>Halobellus</taxon>
    </lineage>
</organism>
<dbReference type="EMBL" id="FNPB01000001">
    <property type="protein sequence ID" value="SDX63838.1"/>
    <property type="molecule type" value="Genomic_DNA"/>
</dbReference>
<keyword evidence="3" id="KW-1185">Reference proteome</keyword>
<evidence type="ECO:0000313" key="2">
    <source>
        <dbReference type="EMBL" id="SDX63838.1"/>
    </source>
</evidence>
<dbReference type="Proteomes" id="UP000199170">
    <property type="component" value="Unassembled WGS sequence"/>
</dbReference>
<evidence type="ECO:0000256" key="1">
    <source>
        <dbReference type="SAM" id="MobiDB-lite"/>
    </source>
</evidence>